<dbReference type="PANTHER" id="PTHR42884:SF14">
    <property type="entry name" value="NEUROENDOCRINE CONVERTASE 1"/>
    <property type="match status" value="1"/>
</dbReference>
<keyword evidence="6 13" id="KW-0732">Signal</keyword>
<dbReference type="GO" id="GO:0005886">
    <property type="term" value="C:plasma membrane"/>
    <property type="evidence" value="ECO:0007669"/>
    <property type="project" value="UniProtKB-SubCell"/>
</dbReference>
<evidence type="ECO:0000256" key="9">
    <source>
        <dbReference type="ARBA" id="ARBA00022989"/>
    </source>
</evidence>
<dbReference type="InterPro" id="IPR022398">
    <property type="entry name" value="Peptidase_S8_His-AS"/>
</dbReference>
<dbReference type="Gene3D" id="3.40.50.200">
    <property type="entry name" value="Peptidase S8/S53 domain"/>
    <property type="match status" value="1"/>
</dbReference>
<dbReference type="GO" id="GO:0004252">
    <property type="term" value="F:serine-type endopeptidase activity"/>
    <property type="evidence" value="ECO:0007669"/>
    <property type="project" value="UniProtKB-UniRule"/>
</dbReference>
<dbReference type="InterPro" id="IPR023834">
    <property type="entry name" value="T7SS_pept_S8A_mycosin"/>
</dbReference>
<dbReference type="NCBIfam" id="TIGR03921">
    <property type="entry name" value="T7SS_mycosin"/>
    <property type="match status" value="1"/>
</dbReference>
<evidence type="ECO:0000256" key="4">
    <source>
        <dbReference type="ARBA" id="ARBA00022670"/>
    </source>
</evidence>
<dbReference type="PROSITE" id="PS00137">
    <property type="entry name" value="SUBTILASE_HIS"/>
    <property type="match status" value="1"/>
</dbReference>
<gene>
    <name evidence="15" type="primary">mycP</name>
    <name evidence="15" type="ORF">NDR86_21845</name>
</gene>
<dbReference type="PANTHER" id="PTHR42884">
    <property type="entry name" value="PROPROTEIN CONVERTASE SUBTILISIN/KEXIN-RELATED"/>
    <property type="match status" value="1"/>
</dbReference>
<keyword evidence="9 12" id="KW-1133">Transmembrane helix</keyword>
<name>A0A9X2EDJ5_9NOCA</name>
<keyword evidence="5 12" id="KW-0812">Transmembrane</keyword>
<dbReference type="PRINTS" id="PR00723">
    <property type="entry name" value="SUBTILISIN"/>
</dbReference>
<organism evidence="15 16">
    <name type="scientific">Nocardia pulmonis</name>
    <dbReference type="NCBI Taxonomy" id="2951408"/>
    <lineage>
        <taxon>Bacteria</taxon>
        <taxon>Bacillati</taxon>
        <taxon>Actinomycetota</taxon>
        <taxon>Actinomycetes</taxon>
        <taxon>Mycobacteriales</taxon>
        <taxon>Nocardiaceae</taxon>
        <taxon>Nocardia</taxon>
    </lineage>
</organism>
<keyword evidence="8 11" id="KW-0720">Serine protease</keyword>
<evidence type="ECO:0000256" key="11">
    <source>
        <dbReference type="PROSITE-ProRule" id="PRU01240"/>
    </source>
</evidence>
<evidence type="ECO:0000313" key="15">
    <source>
        <dbReference type="EMBL" id="MCM6776131.1"/>
    </source>
</evidence>
<keyword evidence="10 12" id="KW-0472">Membrane</keyword>
<feature type="chain" id="PRO_5040753514" evidence="13">
    <location>
        <begin position="35"/>
        <end position="475"/>
    </location>
</feature>
<dbReference type="InterPro" id="IPR000209">
    <property type="entry name" value="Peptidase_S8/S53_dom"/>
</dbReference>
<comment type="similarity">
    <text evidence="2 11">Belongs to the peptidase S8 family.</text>
</comment>
<dbReference type="SUPFAM" id="SSF52743">
    <property type="entry name" value="Subtilisin-like"/>
    <property type="match status" value="1"/>
</dbReference>
<keyword evidence="3" id="KW-1003">Cell membrane</keyword>
<evidence type="ECO:0000256" key="2">
    <source>
        <dbReference type="ARBA" id="ARBA00011073"/>
    </source>
</evidence>
<evidence type="ECO:0000256" key="8">
    <source>
        <dbReference type="ARBA" id="ARBA00022825"/>
    </source>
</evidence>
<comment type="subcellular location">
    <subcellularLocation>
        <location evidence="1">Cell membrane</location>
        <topology evidence="1">Single-pass membrane protein</topology>
    </subcellularLocation>
</comment>
<evidence type="ECO:0000256" key="10">
    <source>
        <dbReference type="ARBA" id="ARBA00023136"/>
    </source>
</evidence>
<dbReference type="PROSITE" id="PS51892">
    <property type="entry name" value="SUBTILASE"/>
    <property type="match status" value="1"/>
</dbReference>
<reference evidence="15" key="1">
    <citation type="submission" date="2022-06" db="EMBL/GenBank/DDBJ databases">
        <title>Novel species in genus nocardia.</title>
        <authorList>
            <person name="Li F."/>
        </authorList>
    </citation>
    <scope>NUCLEOTIDE SEQUENCE</scope>
    <source>
        <strain evidence="15">CDC141</strain>
    </source>
</reference>
<evidence type="ECO:0000259" key="14">
    <source>
        <dbReference type="Pfam" id="PF00082"/>
    </source>
</evidence>
<evidence type="ECO:0000256" key="13">
    <source>
        <dbReference type="SAM" id="SignalP"/>
    </source>
</evidence>
<keyword evidence="16" id="KW-1185">Reference proteome</keyword>
<protein>
    <submittedName>
        <fullName evidence="15">Type VII secretion-associated serine protease mycosin</fullName>
    </submittedName>
</protein>
<evidence type="ECO:0000313" key="16">
    <source>
        <dbReference type="Proteomes" id="UP001139157"/>
    </source>
</evidence>
<feature type="active site" description="Charge relay system" evidence="11">
    <location>
        <position position="138"/>
    </location>
</feature>
<feature type="signal peptide" evidence="13">
    <location>
        <begin position="1"/>
        <end position="34"/>
    </location>
</feature>
<dbReference type="Proteomes" id="UP001139157">
    <property type="component" value="Unassembled WGS sequence"/>
</dbReference>
<feature type="domain" description="Peptidase S8/S53" evidence="14">
    <location>
        <begin position="98"/>
        <end position="395"/>
    </location>
</feature>
<evidence type="ECO:0000256" key="5">
    <source>
        <dbReference type="ARBA" id="ARBA00022692"/>
    </source>
</evidence>
<evidence type="ECO:0000256" key="3">
    <source>
        <dbReference type="ARBA" id="ARBA00022475"/>
    </source>
</evidence>
<keyword evidence="7 11" id="KW-0378">Hydrolase</keyword>
<feature type="transmembrane region" description="Helical" evidence="12">
    <location>
        <begin position="443"/>
        <end position="462"/>
    </location>
</feature>
<sequence>MSGYRRARIGSATSPRSRRAVAALLAASVTGLSAAIGAPTAAASGPPPIIPGLLPPPANEPTDRTENACNIAQPYTSPGKPPAQQFLGIENAWQFTRGEGQTVAVIDTGVGRSPRLPNLIPGGDFVSNTDGTEDCDLHGTVVAGLIAGQPSPKDGFAGIAPGAQILSIRQTSGFYRYKSTQVDPNDPKNGGGVGKTNTLATAIRAAADRGAKVINISEVACGPAGLSDLAMGSAVQYAVEVHDVVIVAAAGNKEKDCKNGNPGINPLDPGADLWKTLTTAVTPAWYDQYVLTVGSVDLNGQPSDFTVPGPWVGVAAPGEQIVSLDPNGGGLTNATVGNDGVHPLSGTSFATPYVAGLAALVRARFPELSAPEVIKRIEATAHPPAEGWNPQVGFGIIDPVAALTHTVDPRTVLEKKPDTLEGRAVQLPIPAAPPPPDHTARDVALIGTAVIGVLAVLGYLASFPIRRRFGVREDE</sequence>
<feature type="active site" description="Charge relay system" evidence="11">
    <location>
        <position position="348"/>
    </location>
</feature>
<dbReference type="EMBL" id="JAMRXG010000009">
    <property type="protein sequence ID" value="MCM6776131.1"/>
    <property type="molecule type" value="Genomic_DNA"/>
</dbReference>
<dbReference type="AlphaFoldDB" id="A0A9X2EDJ5"/>
<dbReference type="RefSeq" id="WP_251914440.1">
    <property type="nucleotide sequence ID" value="NZ_JAMRXG010000009.1"/>
</dbReference>
<dbReference type="InterPro" id="IPR036852">
    <property type="entry name" value="Peptidase_S8/S53_dom_sf"/>
</dbReference>
<dbReference type="PROSITE" id="PS00138">
    <property type="entry name" value="SUBTILASE_SER"/>
    <property type="match status" value="1"/>
</dbReference>
<evidence type="ECO:0000256" key="1">
    <source>
        <dbReference type="ARBA" id="ARBA00004162"/>
    </source>
</evidence>
<dbReference type="Pfam" id="PF00082">
    <property type="entry name" value="Peptidase_S8"/>
    <property type="match status" value="1"/>
</dbReference>
<evidence type="ECO:0000256" key="6">
    <source>
        <dbReference type="ARBA" id="ARBA00022729"/>
    </source>
</evidence>
<evidence type="ECO:0000256" key="7">
    <source>
        <dbReference type="ARBA" id="ARBA00022801"/>
    </source>
</evidence>
<dbReference type="InterPro" id="IPR015500">
    <property type="entry name" value="Peptidase_S8_subtilisin-rel"/>
</dbReference>
<comment type="caution">
    <text evidence="15">The sequence shown here is derived from an EMBL/GenBank/DDBJ whole genome shotgun (WGS) entry which is preliminary data.</text>
</comment>
<evidence type="ECO:0000256" key="12">
    <source>
        <dbReference type="SAM" id="Phobius"/>
    </source>
</evidence>
<feature type="active site" description="Charge relay system" evidence="11">
    <location>
        <position position="107"/>
    </location>
</feature>
<accession>A0A9X2EDJ5</accession>
<keyword evidence="4 11" id="KW-0645">Protease</keyword>
<dbReference type="GO" id="GO:0016485">
    <property type="term" value="P:protein processing"/>
    <property type="evidence" value="ECO:0007669"/>
    <property type="project" value="TreeGrafter"/>
</dbReference>
<dbReference type="InterPro" id="IPR023828">
    <property type="entry name" value="Peptidase_S8_Ser-AS"/>
</dbReference>
<proteinExistence type="inferred from homology"/>